<proteinExistence type="predicted"/>
<sequence>MLPNEEIEEAVGSPSPVIEISDEEEDNHTRPQPRRRHPGRPDYTYQDYQDTVEHVILAPPLRKRKSEDSDAADFQSKIKRFVKEIQGPYEALEKENKRLTQERHQWKNDKKQLWLQIRYLQRQLDGQKRRNILKFYRPSHLVQPISKRQYTDGINAVNEPITPKSPILECEIPETEDALESMICVDAAELRSAYEHESKPDVHSTTLVMHGEDLLKSENIDYSTMPICPDGEQVESPPVPEEDLTKGLSFLDTVYQMVDIVHLLKKHPSDLPRTVHQSILQSLRTNQGPIIDSTVSHWSDGKMWMKVLERGSATNRRCTVLNMLEYMGASKWYDGQIELARRTVCTKDNKAVGEKGAAMHVMNRITDEHSLLSRKVIINQFSRGKRLRVLVEEIRLGILISPKIW</sequence>
<gene>
    <name evidence="3" type="ORF">TSTA_023020</name>
</gene>
<dbReference type="VEuPathDB" id="FungiDB:TSTA_023020"/>
<dbReference type="EMBL" id="EQ962656">
    <property type="protein sequence ID" value="EED17248.1"/>
    <property type="molecule type" value="Genomic_DNA"/>
</dbReference>
<dbReference type="RefSeq" id="XP_002484482.1">
    <property type="nucleotide sequence ID" value="XM_002484437.1"/>
</dbReference>
<name>B8MEW5_TALSN</name>
<keyword evidence="4" id="KW-1185">Reference proteome</keyword>
<protein>
    <submittedName>
        <fullName evidence="3">Uncharacterized protein</fullName>
    </submittedName>
</protein>
<accession>B8MEW5</accession>
<evidence type="ECO:0000313" key="4">
    <source>
        <dbReference type="Proteomes" id="UP000001745"/>
    </source>
</evidence>
<dbReference type="AlphaFoldDB" id="B8MEW5"/>
<dbReference type="HOGENOM" id="CLU_680034_0_0_1"/>
<dbReference type="OrthoDB" id="5084510at2759"/>
<dbReference type="PhylomeDB" id="B8MEW5"/>
<organism evidence="3 4">
    <name type="scientific">Talaromyces stipitatus (strain ATCC 10500 / CBS 375.48 / QM 6759 / NRRL 1006)</name>
    <name type="common">Penicillium stipitatum</name>
    <dbReference type="NCBI Taxonomy" id="441959"/>
    <lineage>
        <taxon>Eukaryota</taxon>
        <taxon>Fungi</taxon>
        <taxon>Dikarya</taxon>
        <taxon>Ascomycota</taxon>
        <taxon>Pezizomycotina</taxon>
        <taxon>Eurotiomycetes</taxon>
        <taxon>Eurotiomycetidae</taxon>
        <taxon>Eurotiales</taxon>
        <taxon>Trichocomaceae</taxon>
        <taxon>Talaromyces</taxon>
        <taxon>Talaromyces sect. Talaromyces</taxon>
    </lineage>
</organism>
<feature type="region of interest" description="Disordered" evidence="2">
    <location>
        <begin position="1"/>
        <end position="47"/>
    </location>
</feature>
<feature type="coiled-coil region" evidence="1">
    <location>
        <begin position="82"/>
        <end position="109"/>
    </location>
</feature>
<dbReference type="Proteomes" id="UP000001745">
    <property type="component" value="Unassembled WGS sequence"/>
</dbReference>
<keyword evidence="1" id="KW-0175">Coiled coil</keyword>
<reference evidence="4" key="1">
    <citation type="journal article" date="2015" name="Genome Announc.">
        <title>Genome sequence of the AIDS-associated pathogen Penicillium marneffei (ATCC18224) and its near taxonomic relative Talaromyces stipitatus (ATCC10500).</title>
        <authorList>
            <person name="Nierman W.C."/>
            <person name="Fedorova-Abrams N.D."/>
            <person name="Andrianopoulos A."/>
        </authorList>
    </citation>
    <scope>NUCLEOTIDE SEQUENCE [LARGE SCALE GENOMIC DNA]</scope>
    <source>
        <strain evidence="4">ATCC 10500 / CBS 375.48 / QM 6759 / NRRL 1006</strain>
    </source>
</reference>
<dbReference type="InParanoid" id="B8MEW5"/>
<evidence type="ECO:0000256" key="2">
    <source>
        <dbReference type="SAM" id="MobiDB-lite"/>
    </source>
</evidence>
<evidence type="ECO:0000313" key="3">
    <source>
        <dbReference type="EMBL" id="EED17248.1"/>
    </source>
</evidence>
<evidence type="ECO:0000256" key="1">
    <source>
        <dbReference type="SAM" id="Coils"/>
    </source>
</evidence>
<dbReference type="eggNOG" id="ENOG502T439">
    <property type="taxonomic scope" value="Eukaryota"/>
</dbReference>
<dbReference type="GeneID" id="8107139"/>
<dbReference type="STRING" id="441959.B8MEW5"/>